<protein>
    <submittedName>
        <fullName evidence="1">Uncharacterized protein</fullName>
    </submittedName>
</protein>
<organism evidence="1">
    <name type="scientific">Anguilla anguilla</name>
    <name type="common">European freshwater eel</name>
    <name type="synonym">Muraena anguilla</name>
    <dbReference type="NCBI Taxonomy" id="7936"/>
    <lineage>
        <taxon>Eukaryota</taxon>
        <taxon>Metazoa</taxon>
        <taxon>Chordata</taxon>
        <taxon>Craniata</taxon>
        <taxon>Vertebrata</taxon>
        <taxon>Euteleostomi</taxon>
        <taxon>Actinopterygii</taxon>
        <taxon>Neopterygii</taxon>
        <taxon>Teleostei</taxon>
        <taxon>Anguilliformes</taxon>
        <taxon>Anguillidae</taxon>
        <taxon>Anguilla</taxon>
    </lineage>
</organism>
<name>A0A0E9RYK9_ANGAN</name>
<proteinExistence type="predicted"/>
<accession>A0A0E9RYK9</accession>
<dbReference type="EMBL" id="GBXM01074595">
    <property type="protein sequence ID" value="JAH33982.1"/>
    <property type="molecule type" value="Transcribed_RNA"/>
</dbReference>
<reference evidence="1" key="1">
    <citation type="submission" date="2014-11" db="EMBL/GenBank/DDBJ databases">
        <authorList>
            <person name="Amaro Gonzalez C."/>
        </authorList>
    </citation>
    <scope>NUCLEOTIDE SEQUENCE</scope>
</reference>
<evidence type="ECO:0000313" key="1">
    <source>
        <dbReference type="EMBL" id="JAH33982.1"/>
    </source>
</evidence>
<dbReference type="AlphaFoldDB" id="A0A0E9RYK9"/>
<reference evidence="1" key="2">
    <citation type="journal article" date="2015" name="Fish Shellfish Immunol.">
        <title>Early steps in the European eel (Anguilla anguilla)-Vibrio vulnificus interaction in the gills: Role of the RtxA13 toxin.</title>
        <authorList>
            <person name="Callol A."/>
            <person name="Pajuelo D."/>
            <person name="Ebbesson L."/>
            <person name="Teles M."/>
            <person name="MacKenzie S."/>
            <person name="Amaro C."/>
        </authorList>
    </citation>
    <scope>NUCLEOTIDE SEQUENCE</scope>
</reference>
<sequence length="18" mass="2017">MTCLLHSRFAVPVIPAFD</sequence>